<organism evidence="1 2">
    <name type="scientific">Halalkalibacter okhensis</name>
    <dbReference type="NCBI Taxonomy" id="333138"/>
    <lineage>
        <taxon>Bacteria</taxon>
        <taxon>Bacillati</taxon>
        <taxon>Bacillota</taxon>
        <taxon>Bacilli</taxon>
        <taxon>Bacillales</taxon>
        <taxon>Bacillaceae</taxon>
        <taxon>Halalkalibacter</taxon>
    </lineage>
</organism>
<evidence type="ECO:0000313" key="2">
    <source>
        <dbReference type="Proteomes" id="UP000030832"/>
    </source>
</evidence>
<proteinExistence type="predicted"/>
<evidence type="ECO:0008006" key="3">
    <source>
        <dbReference type="Google" id="ProtNLM"/>
    </source>
</evidence>
<dbReference type="STRING" id="333138.LQ50_09440"/>
<comment type="caution">
    <text evidence="1">The sequence shown here is derived from an EMBL/GenBank/DDBJ whole genome shotgun (WGS) entry which is preliminary data.</text>
</comment>
<dbReference type="Proteomes" id="UP000030832">
    <property type="component" value="Unassembled WGS sequence"/>
</dbReference>
<dbReference type="OrthoDB" id="2361368at2"/>
<dbReference type="RefSeq" id="WP_034628278.1">
    <property type="nucleotide sequence ID" value="NZ_JRJU01000009.1"/>
</dbReference>
<reference evidence="1 2" key="1">
    <citation type="submission" date="2014-09" db="EMBL/GenBank/DDBJ databases">
        <title>Genome sequencing and annotation of Bacillus Okhensis strain Kh10-101T.</title>
        <authorList>
            <person name="Prakash J.S."/>
        </authorList>
    </citation>
    <scope>NUCLEOTIDE SEQUENCE [LARGE SCALE GENOMIC DNA]</scope>
    <source>
        <strain evidence="2">Kh10-101T</strain>
    </source>
</reference>
<evidence type="ECO:0000313" key="1">
    <source>
        <dbReference type="EMBL" id="KHF40480.1"/>
    </source>
</evidence>
<accession>A0A0B0IGR0</accession>
<dbReference type="eggNOG" id="ENOG5032S7S">
    <property type="taxonomic scope" value="Bacteria"/>
</dbReference>
<keyword evidence="2" id="KW-1185">Reference proteome</keyword>
<dbReference type="AlphaFoldDB" id="A0A0B0IGR0"/>
<sequence length="105" mass="12384">MAFGLKRRTLIEWKQLAEKGEIAFLTHFWLDERFPGCTTVTKVACTNISKLEGWGAQYGLKPEWIHRRDKYPHYDLLGDRQIEILKNEGLENHLFNLGQGHRFQQ</sequence>
<protein>
    <recommendedName>
        <fullName evidence="3">YneQ</fullName>
    </recommendedName>
</protein>
<dbReference type="EMBL" id="JRJU01000009">
    <property type="protein sequence ID" value="KHF40480.1"/>
    <property type="molecule type" value="Genomic_DNA"/>
</dbReference>
<gene>
    <name evidence="1" type="ORF">LQ50_09440</name>
</gene>
<name>A0A0B0IGR0_9BACI</name>